<reference evidence="2 3" key="1">
    <citation type="submission" date="2018-01" db="EMBL/GenBank/DDBJ databases">
        <title>Comparison of the Chinese Bamboo Partridge and Red Junglefowl genome sequences highlights the importance of demography in genome evolution.</title>
        <authorList>
            <person name="Tiley G.P."/>
            <person name="Kimball R.T."/>
            <person name="Braun E.L."/>
            <person name="Burleigh J.G."/>
        </authorList>
    </citation>
    <scope>NUCLEOTIDE SEQUENCE [LARGE SCALE GENOMIC DNA]</scope>
    <source>
        <strain evidence="2">RTK389</strain>
        <tissue evidence="2">Blood</tissue>
    </source>
</reference>
<feature type="region of interest" description="Disordered" evidence="1">
    <location>
        <begin position="55"/>
        <end position="75"/>
    </location>
</feature>
<gene>
    <name evidence="2" type="ORF">CIB84_002218</name>
</gene>
<comment type="caution">
    <text evidence="2">The sequence shown here is derived from an EMBL/GenBank/DDBJ whole genome shotgun (WGS) entry which is preliminary data.</text>
</comment>
<dbReference type="Proteomes" id="UP000237246">
    <property type="component" value="Unassembled WGS sequence"/>
</dbReference>
<evidence type="ECO:0000313" key="3">
    <source>
        <dbReference type="Proteomes" id="UP000237246"/>
    </source>
</evidence>
<feature type="region of interest" description="Disordered" evidence="1">
    <location>
        <begin position="1"/>
        <end position="21"/>
    </location>
</feature>
<dbReference type="AlphaFoldDB" id="A0A2P4TCE0"/>
<evidence type="ECO:0000256" key="1">
    <source>
        <dbReference type="SAM" id="MobiDB-lite"/>
    </source>
</evidence>
<evidence type="ECO:0000313" key="2">
    <source>
        <dbReference type="EMBL" id="POI34029.1"/>
    </source>
</evidence>
<organism evidence="2 3">
    <name type="scientific">Bambusicola thoracicus</name>
    <name type="common">Chinese bamboo-partridge</name>
    <name type="synonym">Perdix thoracica</name>
    <dbReference type="NCBI Taxonomy" id="9083"/>
    <lineage>
        <taxon>Eukaryota</taxon>
        <taxon>Metazoa</taxon>
        <taxon>Chordata</taxon>
        <taxon>Craniata</taxon>
        <taxon>Vertebrata</taxon>
        <taxon>Euteleostomi</taxon>
        <taxon>Archelosauria</taxon>
        <taxon>Archosauria</taxon>
        <taxon>Dinosauria</taxon>
        <taxon>Saurischia</taxon>
        <taxon>Theropoda</taxon>
        <taxon>Coelurosauria</taxon>
        <taxon>Aves</taxon>
        <taxon>Neognathae</taxon>
        <taxon>Galloanserae</taxon>
        <taxon>Galliformes</taxon>
        <taxon>Phasianidae</taxon>
        <taxon>Perdicinae</taxon>
        <taxon>Bambusicola</taxon>
    </lineage>
</organism>
<sequence>MQRDLSNHLKSHRAAALLPSEAEEPEKIIAVTQPSCPAPQDAGFPGVLPPAGLGAASSTSAPLCSSSHSSWPCQA</sequence>
<accession>A0A2P4TCE0</accession>
<dbReference type="EMBL" id="PPHD01002485">
    <property type="protein sequence ID" value="POI34029.1"/>
    <property type="molecule type" value="Genomic_DNA"/>
</dbReference>
<proteinExistence type="predicted"/>
<keyword evidence="3" id="KW-1185">Reference proteome</keyword>
<protein>
    <submittedName>
        <fullName evidence="2">Uncharacterized protein</fullName>
    </submittedName>
</protein>
<name>A0A2P4TCE0_BAMTH</name>